<keyword evidence="4" id="KW-1185">Reference proteome</keyword>
<dbReference type="InterPro" id="IPR004088">
    <property type="entry name" value="KH_dom_type_1"/>
</dbReference>
<accession>A0A5B7K693</accession>
<dbReference type="CDD" id="cd22407">
    <property type="entry name" value="KH-I_Vigilin_rpt3"/>
    <property type="match status" value="1"/>
</dbReference>
<evidence type="ECO:0000259" key="2">
    <source>
        <dbReference type="SMART" id="SM00322"/>
    </source>
</evidence>
<gene>
    <name evidence="3" type="primary">HDLBP_7</name>
    <name evidence="3" type="ORF">E2C01_097655</name>
</gene>
<dbReference type="Pfam" id="PF00013">
    <property type="entry name" value="KH_1"/>
    <property type="match status" value="1"/>
</dbReference>
<dbReference type="GO" id="GO:0010468">
    <property type="term" value="P:regulation of gene expression"/>
    <property type="evidence" value="ECO:0007669"/>
    <property type="project" value="UniProtKB-ARBA"/>
</dbReference>
<comment type="caution">
    <text evidence="3">The sequence shown here is derived from an EMBL/GenBank/DDBJ whole genome shotgun (WGS) entry which is preliminary data.</text>
</comment>
<dbReference type="Gene3D" id="3.30.1370.10">
    <property type="entry name" value="K Homology domain, type 1"/>
    <property type="match status" value="1"/>
</dbReference>
<dbReference type="AlphaFoldDB" id="A0A5B7K693"/>
<feature type="domain" description="K Homology" evidence="2">
    <location>
        <begin position="18"/>
        <end position="86"/>
    </location>
</feature>
<dbReference type="OrthoDB" id="10027144at2759"/>
<dbReference type="InterPro" id="IPR004087">
    <property type="entry name" value="KH_dom"/>
</dbReference>
<dbReference type="Proteomes" id="UP000324222">
    <property type="component" value="Unassembled WGS sequence"/>
</dbReference>
<reference evidence="3 4" key="1">
    <citation type="submission" date="2019-05" db="EMBL/GenBank/DDBJ databases">
        <title>Another draft genome of Portunus trituberculatus and its Hox gene families provides insights of decapod evolution.</title>
        <authorList>
            <person name="Jeong J.-H."/>
            <person name="Song I."/>
            <person name="Kim S."/>
            <person name="Choi T."/>
            <person name="Kim D."/>
            <person name="Ryu S."/>
            <person name="Kim W."/>
        </authorList>
    </citation>
    <scope>NUCLEOTIDE SEQUENCE [LARGE SCALE GENOMIC DNA]</scope>
    <source>
        <tissue evidence="3">Muscle</tissue>
    </source>
</reference>
<dbReference type="PROSITE" id="PS50084">
    <property type="entry name" value="KH_TYPE_1"/>
    <property type="match status" value="1"/>
</dbReference>
<protein>
    <submittedName>
        <fullName evidence="3">Vigilin</fullName>
    </submittedName>
</protein>
<dbReference type="GO" id="GO:0003723">
    <property type="term" value="F:RNA binding"/>
    <property type="evidence" value="ECO:0007669"/>
    <property type="project" value="UniProtKB-UniRule"/>
</dbReference>
<dbReference type="InterPro" id="IPR036612">
    <property type="entry name" value="KH_dom_type_1_sf"/>
</dbReference>
<dbReference type="EMBL" id="VSRR010129909">
    <property type="protein sequence ID" value="MPD02097.1"/>
    <property type="molecule type" value="Genomic_DNA"/>
</dbReference>
<dbReference type="SMART" id="SM00322">
    <property type="entry name" value="KH"/>
    <property type="match status" value="1"/>
</dbReference>
<evidence type="ECO:0000313" key="3">
    <source>
        <dbReference type="EMBL" id="MPD02097.1"/>
    </source>
</evidence>
<keyword evidence="1" id="KW-0694">RNA-binding</keyword>
<name>A0A5B7K693_PORTR</name>
<proteinExistence type="predicted"/>
<organism evidence="3 4">
    <name type="scientific">Portunus trituberculatus</name>
    <name type="common">Swimming crab</name>
    <name type="synonym">Neptunus trituberculatus</name>
    <dbReference type="NCBI Taxonomy" id="210409"/>
    <lineage>
        <taxon>Eukaryota</taxon>
        <taxon>Metazoa</taxon>
        <taxon>Ecdysozoa</taxon>
        <taxon>Arthropoda</taxon>
        <taxon>Crustacea</taxon>
        <taxon>Multicrustacea</taxon>
        <taxon>Malacostraca</taxon>
        <taxon>Eumalacostraca</taxon>
        <taxon>Eucarida</taxon>
        <taxon>Decapoda</taxon>
        <taxon>Pleocyemata</taxon>
        <taxon>Brachyura</taxon>
        <taxon>Eubrachyura</taxon>
        <taxon>Portunoidea</taxon>
        <taxon>Portunidae</taxon>
        <taxon>Portuninae</taxon>
        <taxon>Portunus</taxon>
    </lineage>
</organism>
<dbReference type="SUPFAM" id="SSF54791">
    <property type="entry name" value="Eukaryotic type KH-domain (KH-domain type I)"/>
    <property type="match status" value="1"/>
</dbReference>
<evidence type="ECO:0000256" key="1">
    <source>
        <dbReference type="PROSITE-ProRule" id="PRU00117"/>
    </source>
</evidence>
<sequence length="99" mass="11052">MCLSNEGVNTSLCSKQSKQAYEKLEIPKHFHPFICGANNESIQSMMAEHGVRINVPPLSVMKNEITIAGEKDGVMKCKEIITKRHKEMVRVCVCVCVCV</sequence>
<evidence type="ECO:0000313" key="4">
    <source>
        <dbReference type="Proteomes" id="UP000324222"/>
    </source>
</evidence>